<reference evidence="2 3" key="1">
    <citation type="submission" date="2019-08" db="EMBL/GenBank/DDBJ databases">
        <title>Parahaliea maris sp. nov., isolated from the surface seawater.</title>
        <authorList>
            <person name="Liu Y."/>
        </authorList>
    </citation>
    <scope>NUCLEOTIDE SEQUENCE [LARGE SCALE GENOMIC DNA]</scope>
    <source>
        <strain evidence="2 3">HSLHS9</strain>
    </source>
</reference>
<organism evidence="2 3">
    <name type="scientific">Parahaliea maris</name>
    <dbReference type="NCBI Taxonomy" id="2716870"/>
    <lineage>
        <taxon>Bacteria</taxon>
        <taxon>Pseudomonadati</taxon>
        <taxon>Pseudomonadota</taxon>
        <taxon>Gammaproteobacteria</taxon>
        <taxon>Cellvibrionales</taxon>
        <taxon>Halieaceae</taxon>
        <taxon>Parahaliea</taxon>
    </lineage>
</organism>
<dbReference type="SUPFAM" id="SSF51658">
    <property type="entry name" value="Xylose isomerase-like"/>
    <property type="match status" value="1"/>
</dbReference>
<dbReference type="AlphaFoldDB" id="A0A5C8ZTU4"/>
<proteinExistence type="predicted"/>
<dbReference type="Gene3D" id="3.20.20.150">
    <property type="entry name" value="Divalent-metal-dependent TIM barrel enzymes"/>
    <property type="match status" value="1"/>
</dbReference>
<name>A0A5C8ZTU4_9GAMM</name>
<feature type="domain" description="Xylose isomerase-like TIM barrel" evidence="1">
    <location>
        <begin position="45"/>
        <end position="280"/>
    </location>
</feature>
<protein>
    <submittedName>
        <fullName evidence="2">TIM barrel protein</fullName>
    </submittedName>
</protein>
<dbReference type="EMBL" id="VRZA01000005">
    <property type="protein sequence ID" value="TXS91876.1"/>
    <property type="molecule type" value="Genomic_DNA"/>
</dbReference>
<evidence type="ECO:0000313" key="2">
    <source>
        <dbReference type="EMBL" id="TXS91876.1"/>
    </source>
</evidence>
<evidence type="ECO:0000259" key="1">
    <source>
        <dbReference type="Pfam" id="PF01261"/>
    </source>
</evidence>
<dbReference type="InterPro" id="IPR013022">
    <property type="entry name" value="Xyl_isomerase-like_TIM-brl"/>
</dbReference>
<gene>
    <name evidence="2" type="ORF">FV139_14155</name>
</gene>
<dbReference type="InterPro" id="IPR036237">
    <property type="entry name" value="Xyl_isomerase-like_sf"/>
</dbReference>
<dbReference type="Pfam" id="PF01261">
    <property type="entry name" value="AP_endonuc_2"/>
    <property type="match status" value="1"/>
</dbReference>
<dbReference type="RefSeq" id="WP_148069116.1">
    <property type="nucleotide sequence ID" value="NZ_VRZA01000005.1"/>
</dbReference>
<accession>A0A5C8ZTU4</accession>
<keyword evidence="3" id="KW-1185">Reference proteome</keyword>
<evidence type="ECO:0000313" key="3">
    <source>
        <dbReference type="Proteomes" id="UP000321039"/>
    </source>
</evidence>
<dbReference type="Proteomes" id="UP000321039">
    <property type="component" value="Unassembled WGS sequence"/>
</dbReference>
<sequence length="300" mass="34890">MNIYDHRKKLERERTKGVPYRGVSLYCYAEELGFTMTLEDCLADMYDMGATGLEILANGHIENYPNPGEEWLENWFFLLEKYDIEPVEYGHWVDSRMIPEKQLSTKQSYEMLVRDITLASKLGFTVMRTKLGVVDEILNPVPNWREFIEMALPVAEEHNVRMCPELHQPTALKSAMVDDYVEFIEKTGTKHFGLNIDLGVFQTADRLEIPGYDDKPCQPEDMVDLLPYTYACHAKFTHMTEDLEDPTHPYKEILAVMIREQWDGCLLSEYEGKNKDVPGYSSDQLRKQHVMMRKLLGEID</sequence>
<comment type="caution">
    <text evidence="2">The sequence shown here is derived from an EMBL/GenBank/DDBJ whole genome shotgun (WGS) entry which is preliminary data.</text>
</comment>